<evidence type="ECO:0000256" key="2">
    <source>
        <dbReference type="SAM" id="SignalP"/>
    </source>
</evidence>
<dbReference type="PANTHER" id="PTHR38038:SF1">
    <property type="entry name" value="PENICILLIN-BINDING PROTEIN ACTIVATOR LPOA"/>
    <property type="match status" value="1"/>
</dbReference>
<dbReference type="Pfam" id="PF04348">
    <property type="entry name" value="LppC"/>
    <property type="match status" value="1"/>
</dbReference>
<accession>A0ABQ1QYG2</accession>
<evidence type="ECO:0000313" key="3">
    <source>
        <dbReference type="EMBL" id="GGD51064.1"/>
    </source>
</evidence>
<keyword evidence="1" id="KW-0472">Membrane</keyword>
<dbReference type="EMBL" id="BMGJ01000001">
    <property type="protein sequence ID" value="GGD51064.1"/>
    <property type="molecule type" value="Genomic_DNA"/>
</dbReference>
<sequence>MLNLRKLTMSITMMLLTACATAPDVSDKRVITKGSESPSRQQTYTAEELIAQARQAEQSEQPGLLLSAVKALYQQGDCKTTLKVLQPLIPAISDIVQKEQARLIFSQCLLAIDQPALAKASLDKVSNKLHILPARLRFSAELAEYHHDYLTAANYLAELISLNPSLAESHYPKIWQLLEQLDTTELTEASATSGYLTPWLELARLTRQTPSLELSQGISLWQQQYPTLPIPEPVQQLFEQARYQPQNIAVILPLSGRLGNQGQAIKEGVLAAYFAEKGQQTYAPQLRFYDSVLLNESDIQNLVLQHDFVLGPLLRENIPGVLTQLPPSTPALLLNRVEQEKSVAHHYFYSLAPEDEARQLARYLHGRGYKMPMLISAGRPLFERMAEQFVRQWQELERQEPTLVTFTDNKSMRNAVDSILAIDQSERRIQRVRSVINQEVYSFARNRRDVDAIIVFSNPAQTELLNPMIESSISPFSDIVPVFATSRSFSKELGNNSLRDLRNLVFVDMPWMLPGADSDVKAEINELWPNRSDSESRLFAMGYDAYRLIPELTVLHALRGRQIKGLTGELSMDKQNRIVRRLPFGKIELDRVVSLAGD</sequence>
<gene>
    <name evidence="3" type="primary">lppC</name>
    <name evidence="3" type="ORF">GCM10011357_03740</name>
</gene>
<keyword evidence="2" id="KW-0732">Signal</keyword>
<feature type="chain" id="PRO_5045792250" evidence="2">
    <location>
        <begin position="23"/>
        <end position="598"/>
    </location>
</feature>
<dbReference type="PROSITE" id="PS51257">
    <property type="entry name" value="PROKAR_LIPOPROTEIN"/>
    <property type="match status" value="1"/>
</dbReference>
<dbReference type="Gene3D" id="1.25.40.650">
    <property type="match status" value="1"/>
</dbReference>
<dbReference type="CDD" id="cd06339">
    <property type="entry name" value="PBP1_YraM_LppC_lipoprotein-like"/>
    <property type="match status" value="1"/>
</dbReference>
<dbReference type="PANTHER" id="PTHR38038">
    <property type="entry name" value="PENICILLIN-BINDING PROTEIN ACTIVATOR LPOA"/>
    <property type="match status" value="1"/>
</dbReference>
<dbReference type="InterPro" id="IPR007443">
    <property type="entry name" value="LpoA"/>
</dbReference>
<protein>
    <submittedName>
        <fullName evidence="3">Penicillin-binding protein activator</fullName>
    </submittedName>
</protein>
<feature type="signal peptide" evidence="2">
    <location>
        <begin position="1"/>
        <end position="22"/>
    </location>
</feature>
<dbReference type="InterPro" id="IPR028082">
    <property type="entry name" value="Peripla_BP_I"/>
</dbReference>
<dbReference type="RefSeq" id="WP_099034574.1">
    <property type="nucleotide sequence ID" value="NZ_BMGJ01000001.1"/>
</dbReference>
<dbReference type="SUPFAM" id="SSF53822">
    <property type="entry name" value="Periplasmic binding protein-like I"/>
    <property type="match status" value="1"/>
</dbReference>
<comment type="caution">
    <text evidence="3">The sequence shown here is derived from an EMBL/GenBank/DDBJ whole genome shotgun (WGS) entry which is preliminary data.</text>
</comment>
<organism evidence="3 4">
    <name type="scientific">Lacimicrobium alkaliphilum</name>
    <dbReference type="NCBI Taxonomy" id="1526571"/>
    <lineage>
        <taxon>Bacteria</taxon>
        <taxon>Pseudomonadati</taxon>
        <taxon>Pseudomonadota</taxon>
        <taxon>Gammaproteobacteria</taxon>
        <taxon>Alteromonadales</taxon>
        <taxon>Alteromonadaceae</taxon>
        <taxon>Lacimicrobium</taxon>
    </lineage>
</organism>
<evidence type="ECO:0000313" key="4">
    <source>
        <dbReference type="Proteomes" id="UP000614272"/>
    </source>
</evidence>
<keyword evidence="4" id="KW-1185">Reference proteome</keyword>
<name>A0ABQ1QYG2_9ALTE</name>
<dbReference type="Proteomes" id="UP000614272">
    <property type="component" value="Unassembled WGS sequence"/>
</dbReference>
<proteinExistence type="predicted"/>
<reference evidence="4" key="1">
    <citation type="journal article" date="2019" name="Int. J. Syst. Evol. Microbiol.">
        <title>The Global Catalogue of Microorganisms (GCM) 10K type strain sequencing project: providing services to taxonomists for standard genome sequencing and annotation.</title>
        <authorList>
            <consortium name="The Broad Institute Genomics Platform"/>
            <consortium name="The Broad Institute Genome Sequencing Center for Infectious Disease"/>
            <person name="Wu L."/>
            <person name="Ma J."/>
        </authorList>
    </citation>
    <scope>NUCLEOTIDE SEQUENCE [LARGE SCALE GENOMIC DNA]</scope>
    <source>
        <strain evidence="4">CGMCC 1.12923</strain>
    </source>
</reference>
<dbReference type="Gene3D" id="3.40.50.2300">
    <property type="match status" value="2"/>
</dbReference>
<evidence type="ECO:0000256" key="1">
    <source>
        <dbReference type="ARBA" id="ARBA00023136"/>
    </source>
</evidence>